<sequence length="95" mass="10285">MSTTAAVYGFERPTVADASAAMRTVHRADFTERWNEVLAGSGTTGRTDADLPRLIAAMENADPATRLAGRALNLRLRVHAHLAECQRLMAPHTIA</sequence>
<reference evidence="1" key="1">
    <citation type="submission" date="2021-01" db="EMBL/GenBank/DDBJ databases">
        <title>Whole genome shotgun sequence of Virgisporangium aliadipatigenens NBRC 105644.</title>
        <authorList>
            <person name="Komaki H."/>
            <person name="Tamura T."/>
        </authorList>
    </citation>
    <scope>NUCLEOTIDE SEQUENCE</scope>
    <source>
        <strain evidence="1">NBRC 105644</strain>
    </source>
</reference>
<dbReference type="EMBL" id="BOPF01000007">
    <property type="protein sequence ID" value="GIJ45544.1"/>
    <property type="molecule type" value="Genomic_DNA"/>
</dbReference>
<evidence type="ECO:0000313" key="1">
    <source>
        <dbReference type="EMBL" id="GIJ45544.1"/>
    </source>
</evidence>
<accession>A0A8J3YHW0</accession>
<organism evidence="1 2">
    <name type="scientific">Virgisporangium aliadipatigenens</name>
    <dbReference type="NCBI Taxonomy" id="741659"/>
    <lineage>
        <taxon>Bacteria</taxon>
        <taxon>Bacillati</taxon>
        <taxon>Actinomycetota</taxon>
        <taxon>Actinomycetes</taxon>
        <taxon>Micromonosporales</taxon>
        <taxon>Micromonosporaceae</taxon>
        <taxon>Virgisporangium</taxon>
    </lineage>
</organism>
<dbReference type="RefSeq" id="WP_203899071.1">
    <property type="nucleotide sequence ID" value="NZ_BOPF01000007.1"/>
</dbReference>
<dbReference type="AlphaFoldDB" id="A0A8J3YHW0"/>
<name>A0A8J3YHW0_9ACTN</name>
<protein>
    <submittedName>
        <fullName evidence="1">Uncharacterized protein</fullName>
    </submittedName>
</protein>
<comment type="caution">
    <text evidence="1">The sequence shown here is derived from an EMBL/GenBank/DDBJ whole genome shotgun (WGS) entry which is preliminary data.</text>
</comment>
<gene>
    <name evidence="1" type="ORF">Val02_24300</name>
</gene>
<evidence type="ECO:0000313" key="2">
    <source>
        <dbReference type="Proteomes" id="UP000619260"/>
    </source>
</evidence>
<dbReference type="Proteomes" id="UP000619260">
    <property type="component" value="Unassembled WGS sequence"/>
</dbReference>
<keyword evidence="2" id="KW-1185">Reference proteome</keyword>
<proteinExistence type="predicted"/>